<proteinExistence type="inferred from homology"/>
<feature type="region of interest" description="Disordered" evidence="3">
    <location>
        <begin position="1253"/>
        <end position="1282"/>
    </location>
</feature>
<feature type="compositionally biased region" description="Basic and acidic residues" evidence="3">
    <location>
        <begin position="1510"/>
        <end position="1520"/>
    </location>
</feature>
<dbReference type="SMART" id="SM00156">
    <property type="entry name" value="PP2Ac"/>
    <property type="match status" value="1"/>
</dbReference>
<feature type="compositionally biased region" description="Basic and acidic residues" evidence="3">
    <location>
        <begin position="1356"/>
        <end position="1389"/>
    </location>
</feature>
<name>A0A2G5VLK2_9PELO</name>
<accession>A0A2G5VLK2</accession>
<keyword evidence="4" id="KW-0472">Membrane</keyword>
<dbReference type="Gene3D" id="3.60.21.10">
    <property type="match status" value="1"/>
</dbReference>
<feature type="region of interest" description="Disordered" evidence="3">
    <location>
        <begin position="1356"/>
        <end position="1520"/>
    </location>
</feature>
<dbReference type="OrthoDB" id="5907639at2759"/>
<evidence type="ECO:0000256" key="3">
    <source>
        <dbReference type="SAM" id="MobiDB-lite"/>
    </source>
</evidence>
<feature type="coiled-coil region" evidence="2">
    <location>
        <begin position="630"/>
        <end position="664"/>
    </location>
</feature>
<feature type="compositionally biased region" description="Basic and acidic residues" evidence="3">
    <location>
        <begin position="1263"/>
        <end position="1282"/>
    </location>
</feature>
<dbReference type="STRING" id="1611254.A0A2G5VLK2"/>
<dbReference type="SUPFAM" id="SSF56300">
    <property type="entry name" value="Metallo-dependent phosphatases"/>
    <property type="match status" value="1"/>
</dbReference>
<dbReference type="PROSITE" id="PS00125">
    <property type="entry name" value="SER_THR_PHOSPHATASE"/>
    <property type="match status" value="1"/>
</dbReference>
<evidence type="ECO:0000256" key="2">
    <source>
        <dbReference type="SAM" id="Coils"/>
    </source>
</evidence>
<feature type="compositionally biased region" description="Low complexity" evidence="3">
    <location>
        <begin position="1425"/>
        <end position="1456"/>
    </location>
</feature>
<evidence type="ECO:0000313" key="6">
    <source>
        <dbReference type="EMBL" id="PIC52669.1"/>
    </source>
</evidence>
<dbReference type="GO" id="GO:0005634">
    <property type="term" value="C:nucleus"/>
    <property type="evidence" value="ECO:0007669"/>
    <property type="project" value="TreeGrafter"/>
</dbReference>
<dbReference type="EMBL" id="PDUG01000001">
    <property type="protein sequence ID" value="PIC52669.1"/>
    <property type="molecule type" value="Genomic_DNA"/>
</dbReference>
<dbReference type="InterPro" id="IPR003125">
    <property type="entry name" value="WSN"/>
</dbReference>
<evidence type="ECO:0000259" key="5">
    <source>
        <dbReference type="PROSITE" id="PS00125"/>
    </source>
</evidence>
<dbReference type="EC" id="3.1.3.16" evidence="1"/>
<keyword evidence="4" id="KW-1133">Transmembrane helix</keyword>
<dbReference type="Proteomes" id="UP000230233">
    <property type="component" value="Chromosome I"/>
</dbReference>
<keyword evidence="1" id="KW-0378">Hydrolase</keyword>
<evidence type="ECO:0000256" key="1">
    <source>
        <dbReference type="RuleBase" id="RU004273"/>
    </source>
</evidence>
<comment type="similarity">
    <text evidence="1">Belongs to the PPP phosphatase family.</text>
</comment>
<feature type="domain" description="Serine/threonine specific protein phosphatases" evidence="5">
    <location>
        <begin position="137"/>
        <end position="142"/>
    </location>
</feature>
<dbReference type="InterPro" id="IPR004843">
    <property type="entry name" value="Calcineurin-like_PHP"/>
</dbReference>
<dbReference type="Pfam" id="PF00149">
    <property type="entry name" value="Metallophos"/>
    <property type="match status" value="1"/>
</dbReference>
<gene>
    <name evidence="6" type="primary">Cnig_chr_I.g2678</name>
    <name evidence="6" type="ORF">B9Z55_002678</name>
</gene>
<dbReference type="GO" id="GO:0004722">
    <property type="term" value="F:protein serine/threonine phosphatase activity"/>
    <property type="evidence" value="ECO:0007669"/>
    <property type="project" value="UniProtKB-EC"/>
</dbReference>
<dbReference type="PANTHER" id="PTHR11668">
    <property type="entry name" value="SERINE/THREONINE PROTEIN PHOSPHATASE"/>
    <property type="match status" value="1"/>
</dbReference>
<reference evidence="7" key="1">
    <citation type="submission" date="2017-10" db="EMBL/GenBank/DDBJ databases">
        <title>Rapid genome shrinkage in a self-fertile nematode reveals novel sperm competition proteins.</title>
        <authorList>
            <person name="Yin D."/>
            <person name="Schwarz E.M."/>
            <person name="Thomas C.G."/>
            <person name="Felde R.L."/>
            <person name="Korf I.F."/>
            <person name="Cutter A.D."/>
            <person name="Schartner C.M."/>
            <person name="Ralston E.J."/>
            <person name="Meyer B.J."/>
            <person name="Haag E.S."/>
        </authorList>
    </citation>
    <scope>NUCLEOTIDE SEQUENCE [LARGE SCALE GENOMIC DNA]</scope>
    <source>
        <strain evidence="7">JU1422</strain>
    </source>
</reference>
<dbReference type="PANTHER" id="PTHR11668:SF199">
    <property type="entry name" value="SERINE_THREONINE-PROTEIN PHOSPHATASE"/>
    <property type="match status" value="1"/>
</dbReference>
<dbReference type="InterPro" id="IPR050341">
    <property type="entry name" value="PP1_catalytic_subunit"/>
</dbReference>
<keyword evidence="4" id="KW-0812">Transmembrane</keyword>
<dbReference type="InterPro" id="IPR006186">
    <property type="entry name" value="Ser/Thr-sp_prot-phosphatase"/>
</dbReference>
<dbReference type="CDD" id="cd00144">
    <property type="entry name" value="MPP_PPP_family"/>
    <property type="match status" value="1"/>
</dbReference>
<keyword evidence="2" id="KW-0175">Coiled coil</keyword>
<feature type="compositionally biased region" description="Low complexity" evidence="3">
    <location>
        <begin position="1473"/>
        <end position="1484"/>
    </location>
</feature>
<protein>
    <recommendedName>
        <fullName evidence="1">Serine/threonine-protein phosphatase</fullName>
        <ecNumber evidence="1">3.1.3.16</ecNumber>
    </recommendedName>
</protein>
<evidence type="ECO:0000256" key="4">
    <source>
        <dbReference type="SAM" id="Phobius"/>
    </source>
</evidence>
<dbReference type="PRINTS" id="PR00114">
    <property type="entry name" value="STPHPHTASE"/>
</dbReference>
<feature type="transmembrane region" description="Helical" evidence="4">
    <location>
        <begin position="1168"/>
        <end position="1190"/>
    </location>
</feature>
<dbReference type="InterPro" id="IPR029052">
    <property type="entry name" value="Metallo-depent_PP-like"/>
</dbReference>
<dbReference type="GO" id="GO:0005737">
    <property type="term" value="C:cytoplasm"/>
    <property type="evidence" value="ECO:0007669"/>
    <property type="project" value="TreeGrafter"/>
</dbReference>
<organism evidence="6 7">
    <name type="scientific">Caenorhabditis nigoni</name>
    <dbReference type="NCBI Taxonomy" id="1611254"/>
    <lineage>
        <taxon>Eukaryota</taxon>
        <taxon>Metazoa</taxon>
        <taxon>Ecdysozoa</taxon>
        <taxon>Nematoda</taxon>
        <taxon>Chromadorea</taxon>
        <taxon>Rhabditida</taxon>
        <taxon>Rhabditina</taxon>
        <taxon>Rhabditomorpha</taxon>
        <taxon>Rhabditoidea</taxon>
        <taxon>Rhabditidae</taxon>
        <taxon>Peloderinae</taxon>
        <taxon>Caenorhabditis</taxon>
    </lineage>
</organism>
<dbReference type="Pfam" id="PF02206">
    <property type="entry name" value="WSN"/>
    <property type="match status" value="1"/>
</dbReference>
<sequence>MAENPEAEVQREDDTDFPDLDTLMFLWQELTRDWNVTPWKNPFTLATVLSIFRMASFEFSEKKKLLEISAGVTIVGDLHGNFAQLYRIINNVRVQGNSFTDAPLLFLGDYVDRGTDSLRTLLMVCLGSILFRDFHVLRGNHECKGVNTRYGFLDECKRTYGEKDGKTIHTAANQMFGYMPVACLVGKRVLCAHGGFGPSLTRLQQIKELPKYLAEPLINFVKDLLWADAQPGYEFGRKKDIPHYGRNYVRACSFTANVAAVLEKLEMLGIDMMVRAHNFCMQGVHFFAKGKFITIFSATGYDGNNNIGTTMTIEKDFSYHFTFYKDETNQDVPDLDAQENPTLCPEDELEIEESKAKHTLRQNEDLFKKNQNAVPRAPKVATKKTTKGKSKLPSATLPSISMMIIIFIMYFIGSSYAAPTLNSFEKFADKSSTLARFINGVFIGESLSSGTLDKKQLIDELFPLGPGVSMDSLSKLDISGFLTDLNSIQKFVDEKCSEGCGISKTIFDQMEAFSKFKEHITVIENALAATESKNIEKIEQLEFLVTTSKKISEESFTETLVGELQNLVTTLENPDKKDLDKNFEVRTIIKSMEDLKKFLEIAKNASALIDDISSNVLTGLSEELKVFLPIKDIYQNLEKEKGNILALKKNLLSIEEKFDSLMQEATDDKLKSIGTSLDLLKNLNHLALRDKKVSAGLFHGFKDLKNLASDSQNQWMKSLHPGANFTLLSSKLSPLKSFTQQIAPLALKFDNVSPRTRPLYFNLKSKVTATTGLFSRLHSMVSEYNPCIQRLGINAKLDISKIPEKFEPSSDAFEKLKSSIGLSLQIQGTSLDHISKLIEMIESKYSNVAELKQAFATSPIFQDTINGITQLKNNVMQIDYGGTGSWLEKHKVGTVGTSIGNWIEASKMLVSVKCLAKNDHIDELKRLNPSSEAFEYLKSGSQDMETITKHANSIVELSKEWKKVEPKLSTGTRPKRETKPNLAQISKNLGDISSTIGKMAVLLKYEADLSVLIGATKQIESAIEAIPDQEIKSQLTSIWNSALSKSLEANLNVAKKVSTEASNIKEIRNLSDFQKPFEIASEVQKSSMDIGDLAVWLNGKIGDPKVAGSLEAVKMLDLSFASYQKANAKTVLNDLQNYFHSVFGSNASSSATCTDCSTTSTDSDGPNIWLWVGIGVGSVLLIVGLSYLAWRIYDKKYRKPVEIVEPQSVTKNFTAINNEGRVILMPNNGKFAPSEAQKQQIFENNVKIVLEESLKKPKKKSKKSEPKKEEPPMTERDKFQKAVEAGSRIEEIIKDEEDNVTKMFLRNGGTKSHARQFKKCLKAEKDEHNAKTKITAAPGRMELLAYHPVEMWSREAIKLSQKEKTDKEKKDKEKKDKEKKDKEKKDIKLVCDPTKNRGFWVGNDTIVAPAPGNDPSAKTAKSKTIDSSTKTSNPISTSASTTTLASTKTSKAAASSKDLRDHENMQTAISQRGSSGSDGNNESNVVQKEEDENMRIAISQRSSTGIGAHVEAHQDYGNRDRDVEAALLEQPAEFEEPEEPEIIYRGPRYRIEPLDENHPALNPSREEIRRDRDQMMEDLKRMGYVPKAKVAKSKKE</sequence>
<comment type="caution">
    <text evidence="6">The sequence shown here is derived from an EMBL/GenBank/DDBJ whole genome shotgun (WGS) entry which is preliminary data.</text>
</comment>
<comment type="catalytic activity">
    <reaction evidence="1">
        <text>O-phospho-L-threonyl-[protein] + H2O = L-threonyl-[protein] + phosphate</text>
        <dbReference type="Rhea" id="RHEA:47004"/>
        <dbReference type="Rhea" id="RHEA-COMP:11060"/>
        <dbReference type="Rhea" id="RHEA-COMP:11605"/>
        <dbReference type="ChEBI" id="CHEBI:15377"/>
        <dbReference type="ChEBI" id="CHEBI:30013"/>
        <dbReference type="ChEBI" id="CHEBI:43474"/>
        <dbReference type="ChEBI" id="CHEBI:61977"/>
        <dbReference type="EC" id="3.1.3.16"/>
    </reaction>
</comment>
<keyword evidence="7" id="KW-1185">Reference proteome</keyword>
<evidence type="ECO:0000313" key="7">
    <source>
        <dbReference type="Proteomes" id="UP000230233"/>
    </source>
</evidence>